<feature type="domain" description="SCP" evidence="2">
    <location>
        <begin position="91"/>
        <end position="203"/>
    </location>
</feature>
<dbReference type="Pfam" id="PF00188">
    <property type="entry name" value="CAP"/>
    <property type="match status" value="1"/>
</dbReference>
<dbReference type="Gene3D" id="3.40.33.10">
    <property type="entry name" value="CAP"/>
    <property type="match status" value="1"/>
</dbReference>
<dbReference type="AlphaFoldDB" id="A0A4P2QVN2"/>
<dbReference type="Proteomes" id="UP000295497">
    <property type="component" value="Chromosome"/>
</dbReference>
<dbReference type="InterPro" id="IPR014044">
    <property type="entry name" value="CAP_dom"/>
</dbReference>
<reference evidence="3 4" key="1">
    <citation type="submission" date="2015-09" db="EMBL/GenBank/DDBJ databases">
        <title>Sorangium comparison.</title>
        <authorList>
            <person name="Zaburannyi N."/>
            <person name="Bunk B."/>
            <person name="Overmann J."/>
            <person name="Mueller R."/>
        </authorList>
    </citation>
    <scope>NUCLEOTIDE SEQUENCE [LARGE SCALE GENOMIC DNA]</scope>
    <source>
        <strain evidence="3 4">So ce836</strain>
    </source>
</reference>
<dbReference type="RefSeq" id="WP_129577467.1">
    <property type="nucleotide sequence ID" value="NZ_CP012672.1"/>
</dbReference>
<name>A0A4P2QVN2_SORCE</name>
<protein>
    <recommendedName>
        <fullName evidence="2">SCP domain-containing protein</fullName>
    </recommendedName>
</protein>
<feature type="region of interest" description="Disordered" evidence="1">
    <location>
        <begin position="1"/>
        <end position="44"/>
    </location>
</feature>
<dbReference type="InterPro" id="IPR035940">
    <property type="entry name" value="CAP_sf"/>
</dbReference>
<sequence length="205" mass="20365">MGGASTGGEPAGGSSESAGTASGGASAGAGGANGGAGGASGGAGGASGGTGGGGACVKNLACKLDPPPSTGDLAQDCVDRINQFLTQCACLPALKRREDGEACANEMAKYDAEHNMAHAGIRAKICEPGGSQNSCPGYSSNKQVIGLCMQQMWDEGPPPTADCTGDCYEMYGHFINMTDDSVTQVACGFYTTSSGKVWAVQNFTR</sequence>
<gene>
    <name evidence="3" type="ORF">SOCE836_063990</name>
</gene>
<proteinExistence type="predicted"/>
<evidence type="ECO:0000313" key="4">
    <source>
        <dbReference type="Proteomes" id="UP000295497"/>
    </source>
</evidence>
<accession>A0A4P2QVN2</accession>
<dbReference type="EMBL" id="CP012672">
    <property type="protein sequence ID" value="AUX34228.1"/>
    <property type="molecule type" value="Genomic_DNA"/>
</dbReference>
<feature type="compositionally biased region" description="Gly residues" evidence="1">
    <location>
        <begin position="1"/>
        <end position="11"/>
    </location>
</feature>
<evidence type="ECO:0000313" key="3">
    <source>
        <dbReference type="EMBL" id="AUX34228.1"/>
    </source>
</evidence>
<feature type="compositionally biased region" description="Gly residues" evidence="1">
    <location>
        <begin position="21"/>
        <end position="44"/>
    </location>
</feature>
<evidence type="ECO:0000256" key="1">
    <source>
        <dbReference type="SAM" id="MobiDB-lite"/>
    </source>
</evidence>
<evidence type="ECO:0000259" key="2">
    <source>
        <dbReference type="Pfam" id="PF00188"/>
    </source>
</evidence>
<dbReference type="SUPFAM" id="SSF55797">
    <property type="entry name" value="PR-1-like"/>
    <property type="match status" value="1"/>
</dbReference>
<organism evidence="3 4">
    <name type="scientific">Sorangium cellulosum</name>
    <name type="common">Polyangium cellulosum</name>
    <dbReference type="NCBI Taxonomy" id="56"/>
    <lineage>
        <taxon>Bacteria</taxon>
        <taxon>Pseudomonadati</taxon>
        <taxon>Myxococcota</taxon>
        <taxon>Polyangia</taxon>
        <taxon>Polyangiales</taxon>
        <taxon>Polyangiaceae</taxon>
        <taxon>Sorangium</taxon>
    </lineage>
</organism>